<evidence type="ECO:0000313" key="2">
    <source>
        <dbReference type="Proteomes" id="UP000479710"/>
    </source>
</evidence>
<dbReference type="AlphaFoldDB" id="A0A6G1DZV1"/>
<evidence type="ECO:0000313" key="1">
    <source>
        <dbReference type="EMBL" id="KAF0917941.1"/>
    </source>
</evidence>
<name>A0A6G1DZV1_9ORYZ</name>
<gene>
    <name evidence="1" type="ORF">E2562_021657</name>
</gene>
<comment type="caution">
    <text evidence="1">The sequence shown here is derived from an EMBL/GenBank/DDBJ whole genome shotgun (WGS) entry which is preliminary data.</text>
</comment>
<dbReference type="EMBL" id="SPHZ02000005">
    <property type="protein sequence ID" value="KAF0917941.1"/>
    <property type="molecule type" value="Genomic_DNA"/>
</dbReference>
<keyword evidence="2" id="KW-1185">Reference proteome</keyword>
<reference evidence="1 2" key="1">
    <citation type="submission" date="2019-11" db="EMBL/GenBank/DDBJ databases">
        <title>Whole genome sequence of Oryza granulata.</title>
        <authorList>
            <person name="Li W."/>
        </authorList>
    </citation>
    <scope>NUCLEOTIDE SEQUENCE [LARGE SCALE GENOMIC DNA]</scope>
    <source>
        <strain evidence="2">cv. Menghai</strain>
        <tissue evidence="1">Leaf</tissue>
    </source>
</reference>
<protein>
    <submittedName>
        <fullName evidence="1">Uncharacterized protein</fullName>
    </submittedName>
</protein>
<sequence>MLPLGRSNMGGRVAAGVGRVVVGGGCGGHVGAGGGRLGAGGEPQRPGCSDCRARQQSRFHDWRGGDRWAQLRTWRRCLFQGRWRNCRRLLPWYRWIIG</sequence>
<proteinExistence type="predicted"/>
<accession>A0A6G1DZV1</accession>
<dbReference type="Proteomes" id="UP000479710">
    <property type="component" value="Unassembled WGS sequence"/>
</dbReference>
<organism evidence="1 2">
    <name type="scientific">Oryza meyeriana var. granulata</name>
    <dbReference type="NCBI Taxonomy" id="110450"/>
    <lineage>
        <taxon>Eukaryota</taxon>
        <taxon>Viridiplantae</taxon>
        <taxon>Streptophyta</taxon>
        <taxon>Embryophyta</taxon>
        <taxon>Tracheophyta</taxon>
        <taxon>Spermatophyta</taxon>
        <taxon>Magnoliopsida</taxon>
        <taxon>Liliopsida</taxon>
        <taxon>Poales</taxon>
        <taxon>Poaceae</taxon>
        <taxon>BOP clade</taxon>
        <taxon>Oryzoideae</taxon>
        <taxon>Oryzeae</taxon>
        <taxon>Oryzinae</taxon>
        <taxon>Oryza</taxon>
        <taxon>Oryza meyeriana</taxon>
    </lineage>
</organism>